<sequence length="312" mass="35252">MFSRQTTVPQLTLILLVTFFFIQAAERTGHAQDKRPADVYQLTAQLAQEVDKLRWYMGRPVNEQAPPVVTDVSPHEVYFQAKLLVRKSSKLSFELTFGQHTMPATPIGQIKPRDVYELVRISSSQIRQIAEELNLEDLLAPLPPLDPTKTPTDVFKLVVQTSRQLNLLIYRNISPSDVYQTVTTAISYTDVILNTLPNPPTPPQAIPVTPGKRPEDVFAKLHETYGRIETIGKKMGLDMMTLERWTNSKDIQPSDVLDLASTIVAGLAHIHENTNGADTPHPIRWQHGMFPSDVFNRVLVLESQLDKIEQRL</sequence>
<organism evidence="1 2">
    <name type="scientific">Pseudodesulfovibrio profundus</name>
    <dbReference type="NCBI Taxonomy" id="57320"/>
    <lineage>
        <taxon>Bacteria</taxon>
        <taxon>Pseudomonadati</taxon>
        <taxon>Thermodesulfobacteriota</taxon>
        <taxon>Desulfovibrionia</taxon>
        <taxon>Desulfovibrionales</taxon>
        <taxon>Desulfovibrionaceae</taxon>
    </lineage>
</organism>
<evidence type="ECO:0000313" key="1">
    <source>
        <dbReference type="EMBL" id="SOB59428.1"/>
    </source>
</evidence>
<accession>A0A2C8FAF0</accession>
<dbReference type="AlphaFoldDB" id="A0A2C8FAF0"/>
<dbReference type="EMBL" id="LT907975">
    <property type="protein sequence ID" value="SOB59428.1"/>
    <property type="molecule type" value="Genomic_DNA"/>
</dbReference>
<name>A0A2C8FAF0_9BACT</name>
<dbReference type="KEGG" id="pprf:DPRO_2519"/>
<keyword evidence="2" id="KW-1185">Reference proteome</keyword>
<proteinExistence type="predicted"/>
<dbReference type="OrthoDB" id="9255667at2"/>
<gene>
    <name evidence="1" type="ORF">DPRO_2519</name>
</gene>
<dbReference type="RefSeq" id="WP_097012296.1">
    <property type="nucleotide sequence ID" value="NZ_LT907975.1"/>
</dbReference>
<protein>
    <submittedName>
        <fullName evidence="1">Uncharacterized protein</fullName>
    </submittedName>
</protein>
<dbReference type="Proteomes" id="UP000219215">
    <property type="component" value="Chromosome DPRO"/>
</dbReference>
<reference evidence="2" key="1">
    <citation type="submission" date="2017-09" db="EMBL/GenBank/DDBJ databases">
        <authorList>
            <person name="Regsiter A."/>
            <person name="William W."/>
        </authorList>
    </citation>
    <scope>NUCLEOTIDE SEQUENCE [LARGE SCALE GENOMIC DNA]</scope>
    <source>
        <strain evidence="2">500-1</strain>
    </source>
</reference>
<evidence type="ECO:0000313" key="2">
    <source>
        <dbReference type="Proteomes" id="UP000219215"/>
    </source>
</evidence>